<dbReference type="OrthoDB" id="5863625at2759"/>
<protein>
    <recommendedName>
        <fullName evidence="1">Nucleolus and neural progenitor protein-like N-terminal domain-containing protein</fullName>
    </recommendedName>
</protein>
<evidence type="ECO:0000259" key="1">
    <source>
        <dbReference type="Pfam" id="PF14780"/>
    </source>
</evidence>
<gene>
    <name evidence="2" type="ORF">Mgra_00002595</name>
</gene>
<dbReference type="InterPro" id="IPR027951">
    <property type="entry name" value="Nepro_N"/>
</dbReference>
<proteinExistence type="predicted"/>
<evidence type="ECO:0000313" key="3">
    <source>
        <dbReference type="Proteomes" id="UP000605970"/>
    </source>
</evidence>
<reference evidence="2" key="1">
    <citation type="journal article" date="2020" name="Ecol. Evol.">
        <title>Genome structure and content of the rice root-knot nematode (Meloidogyne graminicola).</title>
        <authorList>
            <person name="Phan N.T."/>
            <person name="Danchin E.G.J."/>
            <person name="Klopp C."/>
            <person name="Perfus-Barbeoch L."/>
            <person name="Kozlowski D.K."/>
            <person name="Koutsovoulos G.D."/>
            <person name="Lopez-Roques C."/>
            <person name="Bouchez O."/>
            <person name="Zahm M."/>
            <person name="Besnard G."/>
            <person name="Bellafiore S."/>
        </authorList>
    </citation>
    <scope>NUCLEOTIDE SEQUENCE</scope>
    <source>
        <strain evidence="2">VN-18</strain>
    </source>
</reference>
<comment type="caution">
    <text evidence="2">The sequence shown here is derived from an EMBL/GenBank/DDBJ whole genome shotgun (WGS) entry which is preliminary data.</text>
</comment>
<organism evidence="2 3">
    <name type="scientific">Meloidogyne graminicola</name>
    <dbReference type="NCBI Taxonomy" id="189291"/>
    <lineage>
        <taxon>Eukaryota</taxon>
        <taxon>Metazoa</taxon>
        <taxon>Ecdysozoa</taxon>
        <taxon>Nematoda</taxon>
        <taxon>Chromadorea</taxon>
        <taxon>Rhabditida</taxon>
        <taxon>Tylenchina</taxon>
        <taxon>Tylenchomorpha</taxon>
        <taxon>Tylenchoidea</taxon>
        <taxon>Meloidogynidae</taxon>
        <taxon>Meloidogyninae</taxon>
        <taxon>Meloidogyne</taxon>
    </lineage>
</organism>
<dbReference type="EMBL" id="JABEBT010000016">
    <property type="protein sequence ID" value="KAF7637890.1"/>
    <property type="molecule type" value="Genomic_DNA"/>
</dbReference>
<name>A0A8S9ZW52_9BILA</name>
<keyword evidence="3" id="KW-1185">Reference proteome</keyword>
<evidence type="ECO:0000313" key="2">
    <source>
        <dbReference type="EMBL" id="KAF7637890.1"/>
    </source>
</evidence>
<accession>A0A8S9ZW52</accession>
<dbReference type="AlphaFoldDB" id="A0A8S9ZW52"/>
<sequence>MKKCLNKIEKKKKFEELIDQLTSSGPGKIFSSKISSKANSINRNKKFSLVFDSAIEEIKKQGIKNNFISNCSLYEALIYKFGNSNKHQIFWKISLRIYRELKRINYQDDILGHFVKFSQGLKNSKFIYSPLRRSFCFFGAILLKRILKLDRLRLICAQCVDYSLGFVELGHFLTFNLMLIAIASDIANESNKQILFFANIYKNLPPIINFNLLSSIKNNEKNLKKNYNKDLNLIIKEIEGELNRREIEKGKKYIIM</sequence>
<feature type="domain" description="Nucleolus and neural progenitor protein-like N-terminal" evidence="1">
    <location>
        <begin position="50"/>
        <end position="204"/>
    </location>
</feature>
<dbReference type="Proteomes" id="UP000605970">
    <property type="component" value="Unassembled WGS sequence"/>
</dbReference>
<dbReference type="Pfam" id="PF14780">
    <property type="entry name" value="NEPRO_N"/>
    <property type="match status" value="1"/>
</dbReference>